<sequence length="765" mass="84248">MSPKATEEQEAKLTGKPAQVTSFRSGNEMASLAGSHINFHVMGYYPITPSTEVAEYLDEMWANEENDIKLVPGDGEHGAAGICYGASTAGGRVFNATSANGLLYSLEQLPVQSGTRYPMVLNLVCRSVSGPLDIRGDHSDLISTMDMGWIILCAKDPQAVYDMTVLAVKIGEADDVRLPVIVADDGFFTSHQKRRVQYFEDRQPIQDFIGPVKQINVSVDPSKPITIGPYMNDPDQINNRKQLSMAMKASESVITEVFKEWEALSGRKYTPLECYQMEDADTAIFIVNSAADTVLEVVDKLRAEGKKVGCMYPTVIRPFPADAIREACKNVKSLLVADRADSYGAHGGRMSHEVKAALKDDPDNKTLVISRIYGLGGKDFFAEDAEEMFNLTFDAVDKGRVETPYEYIGISPGDPDFKPAEGVAPLKLEDLDPKLKVSKNETTGVIEVKGIKQRDLTAMPHRITAGHGACPGCGIFPSIGTFLKGIKGHVVMLWHTGCGMVVTTGYPNTSFAVTYMHNLFQNGAATLTGVVEMYKERQRRGEIPADEEITFIMVTGDGGLDIGLGPALGTAFRNNNLIILEYDNQGYMNTGNQMSFTTPLGHATSTSNIGTRGRGKTFGHKDSAQLFAACHIPYVFTGSESMYKDLIRKAAKAQWYARNEGMVFGKLFSDCPLNWRHPDETGQEVIQSGIDCNFFPIYEVEKGITTLNYDPEAKGKKVPVEEWLKTSGKTKHMLKDEYKEIVARLQAEIDRRFVRIKAMSDNPDL</sequence>
<feature type="domain" description="Pyruvate:ferredoxin oxidoreductase core" evidence="9">
    <location>
        <begin position="280"/>
        <end position="384"/>
    </location>
</feature>
<dbReference type="CDD" id="cd07034">
    <property type="entry name" value="TPP_PYR_PFOR_IOR-alpha_like"/>
    <property type="match status" value="1"/>
</dbReference>
<evidence type="ECO:0000256" key="5">
    <source>
        <dbReference type="ARBA" id="ARBA00023004"/>
    </source>
</evidence>
<dbReference type="GO" id="GO:0019164">
    <property type="term" value="F:pyruvate synthase activity"/>
    <property type="evidence" value="ECO:0007669"/>
    <property type="project" value="UniProtKB-EC"/>
</dbReference>
<evidence type="ECO:0000256" key="2">
    <source>
        <dbReference type="ARBA" id="ARBA00022485"/>
    </source>
</evidence>
<dbReference type="AlphaFoldDB" id="A0A3B1CBH6"/>
<dbReference type="EMBL" id="UOGC01000118">
    <property type="protein sequence ID" value="VAX21364.1"/>
    <property type="molecule type" value="Genomic_DNA"/>
</dbReference>
<keyword evidence="2" id="KW-0004">4Fe-4S</keyword>
<keyword evidence="5" id="KW-0408">Iron</keyword>
<keyword evidence="2" id="KW-0479">Metal-binding</keyword>
<dbReference type="PANTHER" id="PTHR32154:SF0">
    <property type="entry name" value="PYRUVATE-FLAVODOXIN OXIDOREDUCTASE-RELATED"/>
    <property type="match status" value="1"/>
</dbReference>
<dbReference type="GO" id="GO:0006979">
    <property type="term" value="P:response to oxidative stress"/>
    <property type="evidence" value="ECO:0007669"/>
    <property type="project" value="TreeGrafter"/>
</dbReference>
<keyword evidence="1" id="KW-0813">Transport</keyword>
<dbReference type="Gene3D" id="3.40.50.970">
    <property type="match status" value="2"/>
</dbReference>
<dbReference type="GO" id="GO:0030976">
    <property type="term" value="F:thiamine pyrophosphate binding"/>
    <property type="evidence" value="ECO:0007669"/>
    <property type="project" value="InterPro"/>
</dbReference>
<dbReference type="PANTHER" id="PTHR32154">
    <property type="entry name" value="PYRUVATE-FLAVODOXIN OXIDOREDUCTASE-RELATED"/>
    <property type="match status" value="1"/>
</dbReference>
<dbReference type="Pfam" id="PF17147">
    <property type="entry name" value="PFOR_II"/>
    <property type="match status" value="1"/>
</dbReference>
<proteinExistence type="predicted"/>
<evidence type="ECO:0000256" key="3">
    <source>
        <dbReference type="ARBA" id="ARBA00022982"/>
    </source>
</evidence>
<reference evidence="10" key="1">
    <citation type="submission" date="2018-06" db="EMBL/GenBank/DDBJ databases">
        <authorList>
            <person name="Zhirakovskaya E."/>
        </authorList>
    </citation>
    <scope>NUCLEOTIDE SEQUENCE</scope>
</reference>
<feature type="domain" description="Thiamine pyrophosphate enzyme TPP-binding" evidence="8">
    <location>
        <begin position="516"/>
        <end position="654"/>
    </location>
</feature>
<dbReference type="GO" id="GO:0051539">
    <property type="term" value="F:4 iron, 4 sulfur cluster binding"/>
    <property type="evidence" value="ECO:0007669"/>
    <property type="project" value="UniProtKB-KW"/>
</dbReference>
<dbReference type="InterPro" id="IPR029061">
    <property type="entry name" value="THDP-binding"/>
</dbReference>
<keyword evidence="4 10" id="KW-0560">Oxidoreductase</keyword>
<dbReference type="InterPro" id="IPR009014">
    <property type="entry name" value="Transketo_C/PFOR_II"/>
</dbReference>
<keyword evidence="10" id="KW-0670">Pyruvate</keyword>
<gene>
    <name evidence="10" type="ORF">MNBD_NITROSPINAE01-1495</name>
</gene>
<dbReference type="InterPro" id="IPR002880">
    <property type="entry name" value="Pyrv_Fd/Flavodoxin_OxRdtase_N"/>
</dbReference>
<evidence type="ECO:0000313" key="10">
    <source>
        <dbReference type="EMBL" id="VAX21364.1"/>
    </source>
</evidence>
<evidence type="ECO:0000259" key="7">
    <source>
        <dbReference type="Pfam" id="PF01855"/>
    </source>
</evidence>
<dbReference type="InterPro" id="IPR050722">
    <property type="entry name" value="Pyruvate:ferred/Flavod_OxRd"/>
</dbReference>
<name>A0A3B1CBH6_9ZZZZ</name>
<evidence type="ECO:0000259" key="9">
    <source>
        <dbReference type="Pfam" id="PF17147"/>
    </source>
</evidence>
<keyword evidence="6" id="KW-0411">Iron-sulfur</keyword>
<dbReference type="InterPro" id="IPR033412">
    <property type="entry name" value="PFOR_II"/>
</dbReference>
<keyword evidence="3" id="KW-0249">Electron transport</keyword>
<dbReference type="Gene3D" id="3.40.50.920">
    <property type="match status" value="1"/>
</dbReference>
<evidence type="ECO:0000259" key="8">
    <source>
        <dbReference type="Pfam" id="PF02775"/>
    </source>
</evidence>
<dbReference type="SUPFAM" id="SSF52922">
    <property type="entry name" value="TK C-terminal domain-like"/>
    <property type="match status" value="1"/>
</dbReference>
<dbReference type="Pfam" id="PF01855">
    <property type="entry name" value="POR_N"/>
    <property type="match status" value="1"/>
</dbReference>
<dbReference type="EC" id="1.2.7.1" evidence="10"/>
<dbReference type="InterPro" id="IPR011766">
    <property type="entry name" value="TPP_enzyme_TPP-bd"/>
</dbReference>
<organism evidence="10">
    <name type="scientific">hydrothermal vent metagenome</name>
    <dbReference type="NCBI Taxonomy" id="652676"/>
    <lineage>
        <taxon>unclassified sequences</taxon>
        <taxon>metagenomes</taxon>
        <taxon>ecological metagenomes</taxon>
    </lineage>
</organism>
<evidence type="ECO:0000256" key="4">
    <source>
        <dbReference type="ARBA" id="ARBA00023002"/>
    </source>
</evidence>
<protein>
    <submittedName>
        <fullName evidence="10">Pyruvate:ferredoxin oxidoreductase, alpha subunit / Pyruvate:ferredoxin oxidoreductase, beta subunit</fullName>
        <ecNumber evidence="10">1.2.7.1</ecNumber>
    </submittedName>
</protein>
<evidence type="ECO:0000256" key="6">
    <source>
        <dbReference type="ARBA" id="ARBA00023014"/>
    </source>
</evidence>
<dbReference type="Pfam" id="PF02775">
    <property type="entry name" value="TPP_enzyme_C"/>
    <property type="match status" value="1"/>
</dbReference>
<dbReference type="SUPFAM" id="SSF52518">
    <property type="entry name" value="Thiamin diphosphate-binding fold (THDP-binding)"/>
    <property type="match status" value="2"/>
</dbReference>
<dbReference type="FunFam" id="3.40.50.970:FF:000012">
    <property type="entry name" value="Pyruvate:ferredoxin (Flavodoxin) oxidoreductase"/>
    <property type="match status" value="1"/>
</dbReference>
<accession>A0A3B1CBH6</accession>
<evidence type="ECO:0000256" key="1">
    <source>
        <dbReference type="ARBA" id="ARBA00022448"/>
    </source>
</evidence>
<feature type="domain" description="Pyruvate flavodoxin/ferredoxin oxidoreductase pyrimidine binding" evidence="7">
    <location>
        <begin position="37"/>
        <end position="258"/>
    </location>
</feature>